<dbReference type="EMBL" id="CCYA01000248">
    <property type="protein sequence ID" value="CEH14792.1"/>
    <property type="molecule type" value="Genomic_DNA"/>
</dbReference>
<evidence type="ECO:0008006" key="3">
    <source>
        <dbReference type="Google" id="ProtNLM"/>
    </source>
</evidence>
<protein>
    <recommendedName>
        <fullName evidence="3">WD40/YVTN repeat-like-containing domain</fullName>
    </recommendedName>
</protein>
<name>A0A0P1BF28_9BASI</name>
<dbReference type="AlphaFoldDB" id="A0A0P1BF28"/>
<sequence>MAFQSDGINRQFVPTGRSNILDLAVVSDTCNIIRVRPHRAITTTYQWSEDARRSRISSAHIPVVDATAFGLYGGYAVVSREGPGSSVQLWREARHTYEKVGDLDLAIHLETPCSIRLRFPTCVGVSKNRQFAHVHRLYKFTTWNALTRETRSTHRIPKALERILDVDFAAEKGIIFVVSTKGSLVLSNDAEILLDMICHPWRFIDIDLRSAPSLLDGCALRSSQIYVATAFIADQSPGIRHTPVTVRWRSAEEACFQPAYSARNSLFSYLTQYLGPASGDVQEPLGVYVDIATDTLVQPFCWGLMLLRPYSEVRPEGNHELLRIGILHYHMPPPAKSSFVNHKSMSMSDSRVLQAMTQSPAKHHDHTHLLIVDLKAHRLDPAWRPEKHVFEDVKVWHLENSRGGEVEGDELVDTCIDATTVYTSRKLSPVQYIDFDFGVAAKNCK</sequence>
<keyword evidence="2" id="KW-1185">Reference proteome</keyword>
<evidence type="ECO:0000313" key="2">
    <source>
        <dbReference type="Proteomes" id="UP000054845"/>
    </source>
</evidence>
<accession>A0A0P1BF28</accession>
<evidence type="ECO:0000313" key="1">
    <source>
        <dbReference type="EMBL" id="CEH14792.1"/>
    </source>
</evidence>
<dbReference type="Proteomes" id="UP000054845">
    <property type="component" value="Unassembled WGS sequence"/>
</dbReference>
<reference evidence="1 2" key="1">
    <citation type="submission" date="2014-09" db="EMBL/GenBank/DDBJ databases">
        <authorList>
            <person name="Magalhaes I.L.F."/>
            <person name="Oliveira U."/>
            <person name="Santos F.R."/>
            <person name="Vidigal T.H.D.A."/>
            <person name="Brescovit A.D."/>
            <person name="Santos A.J."/>
        </authorList>
    </citation>
    <scope>NUCLEOTIDE SEQUENCE [LARGE SCALE GENOMIC DNA]</scope>
</reference>
<organism evidence="1 2">
    <name type="scientific">Ceraceosorus bombacis</name>
    <dbReference type="NCBI Taxonomy" id="401625"/>
    <lineage>
        <taxon>Eukaryota</taxon>
        <taxon>Fungi</taxon>
        <taxon>Dikarya</taxon>
        <taxon>Basidiomycota</taxon>
        <taxon>Ustilaginomycotina</taxon>
        <taxon>Exobasidiomycetes</taxon>
        <taxon>Ceraceosorales</taxon>
        <taxon>Ceraceosoraceae</taxon>
        <taxon>Ceraceosorus</taxon>
    </lineage>
</organism>
<proteinExistence type="predicted"/>